<keyword evidence="1" id="KW-0805">Transcription regulation</keyword>
<dbReference type="InterPro" id="IPR001647">
    <property type="entry name" value="HTH_TetR"/>
</dbReference>
<gene>
    <name evidence="6" type="ORF">SAMN05660909_01809</name>
</gene>
<dbReference type="SUPFAM" id="SSF48498">
    <property type="entry name" value="Tetracyclin repressor-like, C-terminal domain"/>
    <property type="match status" value="1"/>
</dbReference>
<dbReference type="PROSITE" id="PS50977">
    <property type="entry name" value="HTH_TETR_2"/>
    <property type="match status" value="1"/>
</dbReference>
<evidence type="ECO:0000313" key="6">
    <source>
        <dbReference type="EMBL" id="SEA40247.1"/>
    </source>
</evidence>
<dbReference type="RefSeq" id="WP_089760808.1">
    <property type="nucleotide sequence ID" value="NZ_BKAT01000009.1"/>
</dbReference>
<dbReference type="Gene3D" id="1.10.357.10">
    <property type="entry name" value="Tetracycline Repressor, domain 2"/>
    <property type="match status" value="1"/>
</dbReference>
<dbReference type="PRINTS" id="PR00455">
    <property type="entry name" value="HTHTETR"/>
</dbReference>
<evidence type="ECO:0000256" key="4">
    <source>
        <dbReference type="PROSITE-ProRule" id="PRU00335"/>
    </source>
</evidence>
<dbReference type="GO" id="GO:0000976">
    <property type="term" value="F:transcription cis-regulatory region binding"/>
    <property type="evidence" value="ECO:0007669"/>
    <property type="project" value="TreeGrafter"/>
</dbReference>
<sequence length="197" mass="22451">MASDKRNQILITARQLFQEKGLGMVTMEDVAKAAGMGKSSMYYYFKSKEEIFNAVLETEINDILLETMKRISSRSSLLDKLQAFAMVKFEVTKKRKSLYRAMETGMDAEALSRYNEAKKDVHLRYLQKEKVIVQQLLIQGAESGEIKQLEAAGVEQAVFIFLSALRGMNREITMFGTNEQPEQALTAFCQLFHRGLQ</sequence>
<dbReference type="SUPFAM" id="SSF46689">
    <property type="entry name" value="Homeodomain-like"/>
    <property type="match status" value="1"/>
</dbReference>
<keyword evidence="3" id="KW-0804">Transcription</keyword>
<evidence type="ECO:0000259" key="5">
    <source>
        <dbReference type="PROSITE" id="PS50977"/>
    </source>
</evidence>
<evidence type="ECO:0000256" key="3">
    <source>
        <dbReference type="ARBA" id="ARBA00023163"/>
    </source>
</evidence>
<dbReference type="InterPro" id="IPR009057">
    <property type="entry name" value="Homeodomain-like_sf"/>
</dbReference>
<dbReference type="PANTHER" id="PTHR30055:SF234">
    <property type="entry name" value="HTH-TYPE TRANSCRIPTIONAL REGULATOR BETI"/>
    <property type="match status" value="1"/>
</dbReference>
<protein>
    <submittedName>
        <fullName evidence="6">Transcriptional regulator, TetR family</fullName>
    </submittedName>
</protein>
<dbReference type="FunFam" id="1.10.10.60:FF:000141">
    <property type="entry name" value="TetR family transcriptional regulator"/>
    <property type="match status" value="1"/>
</dbReference>
<organism evidence="6 7">
    <name type="scientific">Chitinophaga terrae</name>
    <name type="common">ex Kim and Jung 2007</name>
    <dbReference type="NCBI Taxonomy" id="408074"/>
    <lineage>
        <taxon>Bacteria</taxon>
        <taxon>Pseudomonadati</taxon>
        <taxon>Bacteroidota</taxon>
        <taxon>Chitinophagia</taxon>
        <taxon>Chitinophagales</taxon>
        <taxon>Chitinophagaceae</taxon>
        <taxon>Chitinophaga</taxon>
    </lineage>
</organism>
<evidence type="ECO:0000256" key="1">
    <source>
        <dbReference type="ARBA" id="ARBA00023015"/>
    </source>
</evidence>
<dbReference type="STRING" id="408074.SAMN05660909_01809"/>
<dbReference type="Pfam" id="PF00440">
    <property type="entry name" value="TetR_N"/>
    <property type="match status" value="1"/>
</dbReference>
<reference evidence="7" key="1">
    <citation type="submission" date="2016-10" db="EMBL/GenBank/DDBJ databases">
        <authorList>
            <person name="Varghese N."/>
            <person name="Submissions S."/>
        </authorList>
    </citation>
    <scope>NUCLEOTIDE SEQUENCE [LARGE SCALE GENOMIC DNA]</scope>
    <source>
        <strain evidence="7">DSM 23920</strain>
    </source>
</reference>
<proteinExistence type="predicted"/>
<dbReference type="EMBL" id="FNRL01000006">
    <property type="protein sequence ID" value="SEA40247.1"/>
    <property type="molecule type" value="Genomic_DNA"/>
</dbReference>
<dbReference type="AlphaFoldDB" id="A0A1H4AWM5"/>
<dbReference type="OrthoDB" id="9789566at2"/>
<dbReference type="InterPro" id="IPR050109">
    <property type="entry name" value="HTH-type_TetR-like_transc_reg"/>
</dbReference>
<evidence type="ECO:0000313" key="7">
    <source>
        <dbReference type="Proteomes" id="UP000199656"/>
    </source>
</evidence>
<dbReference type="Proteomes" id="UP000199656">
    <property type="component" value="Unassembled WGS sequence"/>
</dbReference>
<keyword evidence="2 4" id="KW-0238">DNA-binding</keyword>
<keyword evidence="7" id="KW-1185">Reference proteome</keyword>
<name>A0A1H4AWM5_9BACT</name>
<evidence type="ECO:0000256" key="2">
    <source>
        <dbReference type="ARBA" id="ARBA00023125"/>
    </source>
</evidence>
<feature type="domain" description="HTH tetR-type" evidence="5">
    <location>
        <begin position="3"/>
        <end position="63"/>
    </location>
</feature>
<feature type="DNA-binding region" description="H-T-H motif" evidence="4">
    <location>
        <begin position="26"/>
        <end position="45"/>
    </location>
</feature>
<dbReference type="GO" id="GO:0003700">
    <property type="term" value="F:DNA-binding transcription factor activity"/>
    <property type="evidence" value="ECO:0007669"/>
    <property type="project" value="TreeGrafter"/>
</dbReference>
<dbReference type="PANTHER" id="PTHR30055">
    <property type="entry name" value="HTH-TYPE TRANSCRIPTIONAL REGULATOR RUTR"/>
    <property type="match status" value="1"/>
</dbReference>
<accession>A0A1H4AWM5</accession>
<dbReference type="Gene3D" id="1.10.10.60">
    <property type="entry name" value="Homeodomain-like"/>
    <property type="match status" value="1"/>
</dbReference>
<dbReference type="InterPro" id="IPR036271">
    <property type="entry name" value="Tet_transcr_reg_TetR-rel_C_sf"/>
</dbReference>